<accession>A0A0G0WMY1</accession>
<feature type="domain" description="N-acetyltransferase" evidence="1">
    <location>
        <begin position="1"/>
        <end position="58"/>
    </location>
</feature>
<reference evidence="2 3" key="1">
    <citation type="journal article" date="2015" name="Nature">
        <title>rRNA introns, odd ribosomes, and small enigmatic genomes across a large radiation of phyla.</title>
        <authorList>
            <person name="Brown C.T."/>
            <person name="Hug L.A."/>
            <person name="Thomas B.C."/>
            <person name="Sharon I."/>
            <person name="Castelle C.J."/>
            <person name="Singh A."/>
            <person name="Wilkins M.J."/>
            <person name="Williams K.H."/>
            <person name="Banfield J.F."/>
        </authorList>
    </citation>
    <scope>NUCLEOTIDE SEQUENCE [LARGE SCALE GENOMIC DNA]</scope>
</reference>
<dbReference type="Proteomes" id="UP000034753">
    <property type="component" value="Unassembled WGS sequence"/>
</dbReference>
<dbReference type="SUPFAM" id="SSF55729">
    <property type="entry name" value="Acyl-CoA N-acyltransferases (Nat)"/>
    <property type="match status" value="1"/>
</dbReference>
<dbReference type="InterPro" id="IPR016181">
    <property type="entry name" value="Acyl_CoA_acyltransferase"/>
</dbReference>
<evidence type="ECO:0000313" key="3">
    <source>
        <dbReference type="Proteomes" id="UP000034753"/>
    </source>
</evidence>
<dbReference type="GO" id="GO:0016747">
    <property type="term" value="F:acyltransferase activity, transferring groups other than amino-acyl groups"/>
    <property type="evidence" value="ECO:0007669"/>
    <property type="project" value="InterPro"/>
</dbReference>
<dbReference type="AlphaFoldDB" id="A0A0G0WMY1"/>
<evidence type="ECO:0000313" key="2">
    <source>
        <dbReference type="EMBL" id="KKS14135.1"/>
    </source>
</evidence>
<sequence>MQELEKLAKKLECHKLYFYTGKVWDARKFYEKLGYVKTADLPNHYMHKDFLEYTKFLT</sequence>
<evidence type="ECO:0000259" key="1">
    <source>
        <dbReference type="PROSITE" id="PS51186"/>
    </source>
</evidence>
<gene>
    <name evidence="2" type="ORF">UU67_C0007G0016</name>
</gene>
<proteinExistence type="predicted"/>
<dbReference type="EMBL" id="LCBN01000007">
    <property type="protein sequence ID" value="KKS14135.1"/>
    <property type="molecule type" value="Genomic_DNA"/>
</dbReference>
<dbReference type="Gene3D" id="3.40.630.30">
    <property type="match status" value="1"/>
</dbReference>
<protein>
    <recommendedName>
        <fullName evidence="1">N-acetyltransferase domain-containing protein</fullName>
    </recommendedName>
</protein>
<dbReference type="PROSITE" id="PS51186">
    <property type="entry name" value="GNAT"/>
    <property type="match status" value="1"/>
</dbReference>
<comment type="caution">
    <text evidence="2">The sequence shown here is derived from an EMBL/GenBank/DDBJ whole genome shotgun (WGS) entry which is preliminary data.</text>
</comment>
<name>A0A0G0WMY1_9BACT</name>
<dbReference type="InterPro" id="IPR000182">
    <property type="entry name" value="GNAT_dom"/>
</dbReference>
<organism evidence="2 3">
    <name type="scientific">Candidatus Daviesbacteria bacterium GW2011_GWB1_41_5</name>
    <dbReference type="NCBI Taxonomy" id="1618429"/>
    <lineage>
        <taxon>Bacteria</taxon>
        <taxon>Candidatus Daviesiibacteriota</taxon>
    </lineage>
</organism>